<gene>
    <name evidence="1" type="ORF">ENN50_00430</name>
</gene>
<name>A0A831SQS3_PROAE</name>
<dbReference type="PANTHER" id="PTHR24314">
    <property type="entry name" value="NON-SPECIFIC LIPID TRANSFER PROTEIN-RELATED"/>
    <property type="match status" value="1"/>
</dbReference>
<dbReference type="GO" id="GO:0010304">
    <property type="term" value="P:PSII associated light-harvesting complex II catabolic process"/>
    <property type="evidence" value="ECO:0007669"/>
    <property type="project" value="TreeGrafter"/>
</dbReference>
<reference evidence="1" key="1">
    <citation type="journal article" date="2020" name="mSystems">
        <title>Genome- and Community-Level Interaction Insights into Carbon Utilization and Element Cycling Functions of Hydrothermarchaeota in Hydrothermal Sediment.</title>
        <authorList>
            <person name="Zhou Z."/>
            <person name="Liu Y."/>
            <person name="Xu W."/>
            <person name="Pan J."/>
            <person name="Luo Z.H."/>
            <person name="Li M."/>
        </authorList>
    </citation>
    <scope>NUCLEOTIDE SEQUENCE [LARGE SCALE GENOMIC DNA]</scope>
    <source>
        <strain evidence="1">SpSt-1181</strain>
    </source>
</reference>
<dbReference type="PRINTS" id="PR00081">
    <property type="entry name" value="GDHRDH"/>
</dbReference>
<dbReference type="GO" id="GO:0034256">
    <property type="term" value="F:chlorophyll(ide) b reductase activity"/>
    <property type="evidence" value="ECO:0007669"/>
    <property type="project" value="TreeGrafter"/>
</dbReference>
<dbReference type="Gene3D" id="3.40.50.720">
    <property type="entry name" value="NAD(P)-binding Rossmann-like Domain"/>
    <property type="match status" value="1"/>
</dbReference>
<sequence length="268" mass="29071">MRDVDPKHLCVVITGGTRGLGYALAEECIRRGDRVLICGRSHERVRGAVSTLRVSGPGEVYGEVCDVTNPDDIVRFAASAVSKLGQIDRWINNAGTAGERKAPLWKLSDKDILATCSTNLCGTLLLCRAALHHMLLQPSAERPVYHLFNFGFSPFGARFSRSPVPHKASKTGVAAVTQFLDKELRMAGNTSIGVHEVSPGLVQTDLLLKGTDEATRAFLLRSADTPDMAASMLAGKIRNARGSGTLIRSRPLPLMIARMLVRQLLRTN</sequence>
<dbReference type="InterPro" id="IPR036291">
    <property type="entry name" value="NAD(P)-bd_dom_sf"/>
</dbReference>
<comment type="caution">
    <text evidence="1">The sequence shown here is derived from an EMBL/GenBank/DDBJ whole genome shotgun (WGS) entry which is preliminary data.</text>
</comment>
<dbReference type="PANTHER" id="PTHR24314:SF26">
    <property type="match status" value="1"/>
</dbReference>
<dbReference type="SUPFAM" id="SSF51735">
    <property type="entry name" value="NAD(P)-binding Rossmann-fold domains"/>
    <property type="match status" value="1"/>
</dbReference>
<dbReference type="CDD" id="cd05233">
    <property type="entry name" value="SDR_c"/>
    <property type="match status" value="1"/>
</dbReference>
<evidence type="ECO:0000313" key="1">
    <source>
        <dbReference type="EMBL" id="HED30169.1"/>
    </source>
</evidence>
<dbReference type="Pfam" id="PF00106">
    <property type="entry name" value="adh_short"/>
    <property type="match status" value="1"/>
</dbReference>
<organism evidence="1">
    <name type="scientific">Prosthecochloris aestuarii</name>
    <dbReference type="NCBI Taxonomy" id="1102"/>
    <lineage>
        <taxon>Bacteria</taxon>
        <taxon>Pseudomonadati</taxon>
        <taxon>Chlorobiota</taxon>
        <taxon>Chlorobiia</taxon>
        <taxon>Chlorobiales</taxon>
        <taxon>Chlorobiaceae</taxon>
        <taxon>Prosthecochloris</taxon>
    </lineage>
</organism>
<dbReference type="Proteomes" id="UP000886335">
    <property type="component" value="Unassembled WGS sequence"/>
</dbReference>
<dbReference type="InterPro" id="IPR002347">
    <property type="entry name" value="SDR_fam"/>
</dbReference>
<dbReference type="AlphaFoldDB" id="A0A831SQS3"/>
<dbReference type="GO" id="GO:0015996">
    <property type="term" value="P:chlorophyll catabolic process"/>
    <property type="evidence" value="ECO:0007669"/>
    <property type="project" value="TreeGrafter"/>
</dbReference>
<protein>
    <submittedName>
        <fullName evidence="1">SDR family oxidoreductase</fullName>
    </submittedName>
</protein>
<proteinExistence type="predicted"/>
<accession>A0A831SQS3</accession>
<dbReference type="EMBL" id="DSBW01000011">
    <property type="protein sequence ID" value="HED30169.1"/>
    <property type="molecule type" value="Genomic_DNA"/>
</dbReference>
<dbReference type="InterPro" id="IPR052625">
    <property type="entry name" value="Chl_b_Red"/>
</dbReference>